<feature type="signal peptide" evidence="1">
    <location>
        <begin position="1"/>
        <end position="23"/>
    </location>
</feature>
<dbReference type="Gene3D" id="2.40.100.10">
    <property type="entry name" value="Cyclophilin-like"/>
    <property type="match status" value="1"/>
</dbReference>
<feature type="chain" id="PRO_5040110184" description="PPIase cyclophilin-type domain-containing protein" evidence="1">
    <location>
        <begin position="24"/>
        <end position="360"/>
    </location>
</feature>
<keyword evidence="4" id="KW-1185">Reference proteome</keyword>
<dbReference type="SUPFAM" id="SSF50891">
    <property type="entry name" value="Cyclophilin-like"/>
    <property type="match status" value="1"/>
</dbReference>
<dbReference type="InterPro" id="IPR029000">
    <property type="entry name" value="Cyclophilin-like_dom_sf"/>
</dbReference>
<dbReference type="GO" id="GO:0003755">
    <property type="term" value="F:peptidyl-prolyl cis-trans isomerase activity"/>
    <property type="evidence" value="ECO:0007669"/>
    <property type="project" value="InterPro"/>
</dbReference>
<dbReference type="OrthoDB" id="44978at2759"/>
<dbReference type="EMBL" id="CAICTM010000505">
    <property type="protein sequence ID" value="CAB9511840.1"/>
    <property type="molecule type" value="Genomic_DNA"/>
</dbReference>
<keyword evidence="1" id="KW-0732">Signal</keyword>
<organism evidence="3 4">
    <name type="scientific">Seminavis robusta</name>
    <dbReference type="NCBI Taxonomy" id="568900"/>
    <lineage>
        <taxon>Eukaryota</taxon>
        <taxon>Sar</taxon>
        <taxon>Stramenopiles</taxon>
        <taxon>Ochrophyta</taxon>
        <taxon>Bacillariophyta</taxon>
        <taxon>Bacillariophyceae</taxon>
        <taxon>Bacillariophycidae</taxon>
        <taxon>Naviculales</taxon>
        <taxon>Naviculaceae</taxon>
        <taxon>Seminavis</taxon>
    </lineage>
</organism>
<evidence type="ECO:0000313" key="3">
    <source>
        <dbReference type="EMBL" id="CAB9511840.1"/>
    </source>
</evidence>
<sequence>MTVSRRTSLLVALVATFAPISWGWVASNSRIQRDAVVLRAKKNDNIGRRKLLETVVAGSAALVVPSVANAAVQRAVGGAEIDCREQGNCLEIGQLDGAVGWNWGGKDRCDASDPRCGPDGKLGDLPTGKPIPAVTSKITHVAEVVIDIGREESGVLHLGFYGEECPASVRQMLQFLTSGIATTSKLAFENGMGVKSSPVSLLQGGKIPDIVPGKVVDFGVPSQAAAYSRARGLRTAGDEFVPQPRPNVDDTKDDPFVRQHDVAGLITVPSKGIGYGGSGFESEDEAFESAFQIIADAVPALDKGKGRVIGQVIDEPSMAFLARLASIPTKKGIKGVVPGLNSGPPLPKVSIYDVTVKPVQ</sequence>
<dbReference type="PROSITE" id="PS50072">
    <property type="entry name" value="CSA_PPIASE_2"/>
    <property type="match status" value="1"/>
</dbReference>
<name>A0A9N8HGW0_9STRA</name>
<evidence type="ECO:0000256" key="1">
    <source>
        <dbReference type="SAM" id="SignalP"/>
    </source>
</evidence>
<dbReference type="AlphaFoldDB" id="A0A9N8HGW0"/>
<protein>
    <recommendedName>
        <fullName evidence="2">PPIase cyclophilin-type domain-containing protein</fullName>
    </recommendedName>
</protein>
<dbReference type="Proteomes" id="UP001153069">
    <property type="component" value="Unassembled WGS sequence"/>
</dbReference>
<feature type="domain" description="PPIase cyclophilin-type" evidence="2">
    <location>
        <begin position="143"/>
        <end position="356"/>
    </location>
</feature>
<reference evidence="3" key="1">
    <citation type="submission" date="2020-06" db="EMBL/GenBank/DDBJ databases">
        <authorList>
            <consortium name="Plant Systems Biology data submission"/>
        </authorList>
    </citation>
    <scope>NUCLEOTIDE SEQUENCE</scope>
    <source>
        <strain evidence="3">D6</strain>
    </source>
</reference>
<evidence type="ECO:0000259" key="2">
    <source>
        <dbReference type="PROSITE" id="PS50072"/>
    </source>
</evidence>
<proteinExistence type="predicted"/>
<dbReference type="InterPro" id="IPR002130">
    <property type="entry name" value="Cyclophilin-type_PPIase_dom"/>
</dbReference>
<evidence type="ECO:0000313" key="4">
    <source>
        <dbReference type="Proteomes" id="UP001153069"/>
    </source>
</evidence>
<accession>A0A9N8HGW0</accession>
<comment type="caution">
    <text evidence="3">The sequence shown here is derived from an EMBL/GenBank/DDBJ whole genome shotgun (WGS) entry which is preliminary data.</text>
</comment>
<gene>
    <name evidence="3" type="ORF">SEMRO_506_G156290.1</name>
</gene>